<sequence>MADPVLTSPLNVTTPEPAGIMEFKTDDLETIKSSIILRSPRKYSLAPSTEWQAPPLEWLEGTWSVTHSTLPMWRKAKNVRITYKILPPSSPDGPVCLDDTVESVPTEKTWMPQPKAIHGVDTPEGDGAWAWRGKGLLKIASSRWEVLGWGEREDERWVVTWFAPSLFTPAGVDVYSSRKEGVSEGLYGDIEGALQELGAKEVAELCKSEMMAVKIEY</sequence>
<keyword evidence="2" id="KW-1185">Reference proteome</keyword>
<evidence type="ECO:0000313" key="2">
    <source>
        <dbReference type="Proteomes" id="UP000235371"/>
    </source>
</evidence>
<accession>A0A2J6TFT1</accession>
<dbReference type="OrthoDB" id="9975758at2759"/>
<evidence type="ECO:0000313" key="1">
    <source>
        <dbReference type="EMBL" id="PMD61885.1"/>
    </source>
</evidence>
<dbReference type="EMBL" id="KZ613785">
    <property type="protein sequence ID" value="PMD61885.1"/>
    <property type="molecule type" value="Genomic_DNA"/>
</dbReference>
<dbReference type="STRING" id="1095630.A0A2J6TFT1"/>
<gene>
    <name evidence="1" type="ORF">K444DRAFT_651888</name>
</gene>
<name>A0A2J6TFT1_9HELO</name>
<organism evidence="1 2">
    <name type="scientific">Hyaloscypha bicolor E</name>
    <dbReference type="NCBI Taxonomy" id="1095630"/>
    <lineage>
        <taxon>Eukaryota</taxon>
        <taxon>Fungi</taxon>
        <taxon>Dikarya</taxon>
        <taxon>Ascomycota</taxon>
        <taxon>Pezizomycotina</taxon>
        <taxon>Leotiomycetes</taxon>
        <taxon>Helotiales</taxon>
        <taxon>Hyaloscyphaceae</taxon>
        <taxon>Hyaloscypha</taxon>
        <taxon>Hyaloscypha bicolor</taxon>
    </lineage>
</organism>
<dbReference type="AlphaFoldDB" id="A0A2J6TFT1"/>
<dbReference type="Proteomes" id="UP000235371">
    <property type="component" value="Unassembled WGS sequence"/>
</dbReference>
<proteinExistence type="predicted"/>
<protein>
    <submittedName>
        <fullName evidence="1">Uncharacterized protein</fullName>
    </submittedName>
</protein>
<dbReference type="InParanoid" id="A0A2J6TFT1"/>
<dbReference type="GeneID" id="36593821"/>
<dbReference type="RefSeq" id="XP_024738789.1">
    <property type="nucleotide sequence ID" value="XM_024885744.1"/>
</dbReference>
<reference evidence="1 2" key="1">
    <citation type="submission" date="2016-04" db="EMBL/GenBank/DDBJ databases">
        <title>A degradative enzymes factory behind the ericoid mycorrhizal symbiosis.</title>
        <authorList>
            <consortium name="DOE Joint Genome Institute"/>
            <person name="Martino E."/>
            <person name="Morin E."/>
            <person name="Grelet G."/>
            <person name="Kuo A."/>
            <person name="Kohler A."/>
            <person name="Daghino S."/>
            <person name="Barry K."/>
            <person name="Choi C."/>
            <person name="Cichocki N."/>
            <person name="Clum A."/>
            <person name="Copeland A."/>
            <person name="Hainaut M."/>
            <person name="Haridas S."/>
            <person name="Labutti K."/>
            <person name="Lindquist E."/>
            <person name="Lipzen A."/>
            <person name="Khouja H.-R."/>
            <person name="Murat C."/>
            <person name="Ohm R."/>
            <person name="Olson A."/>
            <person name="Spatafora J."/>
            <person name="Veneault-Fourrey C."/>
            <person name="Henrissat B."/>
            <person name="Grigoriev I."/>
            <person name="Martin F."/>
            <person name="Perotto S."/>
        </authorList>
    </citation>
    <scope>NUCLEOTIDE SEQUENCE [LARGE SCALE GENOMIC DNA]</scope>
    <source>
        <strain evidence="1 2">E</strain>
    </source>
</reference>